<dbReference type="PATRIC" id="fig|1333857.3.peg.2972"/>
<feature type="transmembrane region" description="Helical" evidence="1">
    <location>
        <begin position="83"/>
        <end position="100"/>
    </location>
</feature>
<feature type="transmembrane region" description="Helical" evidence="1">
    <location>
        <begin position="231"/>
        <end position="254"/>
    </location>
</feature>
<dbReference type="RefSeq" id="WP_021200903.1">
    <property type="nucleotide sequence ID" value="NZ_ATAO01000206.1"/>
</dbReference>
<keyword evidence="1" id="KW-1133">Transmembrane helix</keyword>
<feature type="transmembrane region" description="Helical" evidence="1">
    <location>
        <begin position="56"/>
        <end position="77"/>
    </location>
</feature>
<keyword evidence="1" id="KW-0472">Membrane</keyword>
<feature type="transmembrane region" description="Helical" evidence="1">
    <location>
        <begin position="139"/>
        <end position="156"/>
    </location>
</feature>
<protein>
    <recommendedName>
        <fullName evidence="4">Metal-dependent hydrolase</fullName>
    </recommendedName>
</protein>
<evidence type="ECO:0000313" key="3">
    <source>
        <dbReference type="Proteomes" id="UP000016033"/>
    </source>
</evidence>
<evidence type="ECO:0008006" key="4">
    <source>
        <dbReference type="Google" id="ProtNLM"/>
    </source>
</evidence>
<dbReference type="AlphaFoldDB" id="T5KJ98"/>
<keyword evidence="1" id="KW-0812">Transmembrane</keyword>
<dbReference type="InterPro" id="IPR007404">
    <property type="entry name" value="YdjM-like"/>
</dbReference>
<reference evidence="2 3" key="1">
    <citation type="journal article" date="2013" name="Genome Announc.">
        <title>Whole-genome sequences of five oyster-associated bacteria show potential for crude oil hydrocarbon degradation.</title>
        <authorList>
            <person name="Chauhan A."/>
            <person name="Green S."/>
            <person name="Pathak A."/>
            <person name="Thomas J."/>
            <person name="Venkatramanan R."/>
        </authorList>
    </citation>
    <scope>NUCLEOTIDE SEQUENCE [LARGE SCALE GENOMIC DNA]</scope>
    <source>
        <strain evidence="2 3">MF109</strain>
    </source>
</reference>
<sequence length="255" mass="26145">MMGVNHAATGAAAWVAVTSTAIPAFGWYPLPAEAVLLGAAVAGGAALLPDADHHNATIAHSVPVLGGVAAGAVGLVTGGHRKGMHSLLAIAGVVVGTYFLGQLQWQPQGWQFPIQIGSAAAVAATTAFAFKVLGGRRWLTAWVLGALLAGLVALLMPSQFAWLPVCIGIGYAAHIAGDLLTFGGVPLLWPLQPAPPGPIRQAFLLKSMWKPSGRFAVPLLGSTGKDPQEHVLGTLAGLYAAWGAIGAVIVLWPWK</sequence>
<comment type="caution">
    <text evidence="2">The sequence shown here is derived from an EMBL/GenBank/DDBJ whole genome shotgun (WGS) entry which is preliminary data.</text>
</comment>
<dbReference type="EMBL" id="ATAO01000206">
    <property type="protein sequence ID" value="EQM74813.1"/>
    <property type="molecule type" value="Genomic_DNA"/>
</dbReference>
<feature type="transmembrane region" description="Helical" evidence="1">
    <location>
        <begin position="112"/>
        <end position="133"/>
    </location>
</feature>
<evidence type="ECO:0000313" key="2">
    <source>
        <dbReference type="EMBL" id="EQM74813.1"/>
    </source>
</evidence>
<proteinExistence type="predicted"/>
<dbReference type="Proteomes" id="UP000016033">
    <property type="component" value="Unassembled WGS sequence"/>
</dbReference>
<accession>T5KJ98</accession>
<dbReference type="Pfam" id="PF04307">
    <property type="entry name" value="YdjM"/>
    <property type="match status" value="2"/>
</dbReference>
<name>T5KJ98_MICMQ</name>
<organism evidence="2 3">
    <name type="scientific">Microbacterium maritypicum MF109</name>
    <dbReference type="NCBI Taxonomy" id="1333857"/>
    <lineage>
        <taxon>Bacteria</taxon>
        <taxon>Bacillati</taxon>
        <taxon>Actinomycetota</taxon>
        <taxon>Actinomycetes</taxon>
        <taxon>Micrococcales</taxon>
        <taxon>Microbacteriaceae</taxon>
        <taxon>Microbacterium</taxon>
    </lineage>
</organism>
<evidence type="ECO:0000256" key="1">
    <source>
        <dbReference type="SAM" id="Phobius"/>
    </source>
</evidence>
<gene>
    <name evidence="2" type="ORF">L687_04970</name>
</gene>